<evidence type="ECO:0000259" key="2">
    <source>
        <dbReference type="Pfam" id="PF02698"/>
    </source>
</evidence>
<dbReference type="GO" id="GO:0005886">
    <property type="term" value="C:plasma membrane"/>
    <property type="evidence" value="ECO:0007669"/>
    <property type="project" value="TreeGrafter"/>
</dbReference>
<keyword evidence="1" id="KW-0472">Membrane</keyword>
<protein>
    <recommendedName>
        <fullName evidence="2">DUF218 domain-containing protein</fullName>
    </recommendedName>
</protein>
<evidence type="ECO:0000313" key="3">
    <source>
        <dbReference type="EMBL" id="BDS07655.1"/>
    </source>
</evidence>
<gene>
    <name evidence="3" type="ORF">NT6N_26950</name>
</gene>
<keyword evidence="1" id="KW-1133">Transmembrane helix</keyword>
<sequence>MKLLSKKWIKGGLLTGFLFTCLAGWWIGWGGWPDPEAEEFPWTPDVILVLGGGNEERPREAIRLHKIYPDVPLLVTGDGGMIYDALLAGGVDESDIIHETKATSTIENAELTATTLTKLRAQRVVLVTNWFHGPRSMAVFDRYQPDREFVLSFEPKPDQFSNWHRYATRRERLAALLYVVRYGIWSF</sequence>
<dbReference type="Pfam" id="PF02698">
    <property type="entry name" value="DUF218"/>
    <property type="match status" value="1"/>
</dbReference>
<feature type="domain" description="DUF218" evidence="2">
    <location>
        <begin position="45"/>
        <end position="162"/>
    </location>
</feature>
<feature type="transmembrane region" description="Helical" evidence="1">
    <location>
        <begin position="12"/>
        <end position="32"/>
    </location>
</feature>
<accession>A0AAT9FNX7</accession>
<reference evidence="3" key="1">
    <citation type="submission" date="2024-07" db="EMBL/GenBank/DDBJ databases">
        <title>Complete genome sequence of Verrucomicrobiaceae bacterium NT6N.</title>
        <authorList>
            <person name="Huang C."/>
            <person name="Takami H."/>
            <person name="Hamasaki K."/>
        </authorList>
    </citation>
    <scope>NUCLEOTIDE SEQUENCE</scope>
    <source>
        <strain evidence="3">NT6N</strain>
    </source>
</reference>
<evidence type="ECO:0000256" key="1">
    <source>
        <dbReference type="SAM" id="Phobius"/>
    </source>
</evidence>
<dbReference type="InterPro" id="IPR051599">
    <property type="entry name" value="Cell_Envelope_Assoc"/>
</dbReference>
<dbReference type="EMBL" id="AP026866">
    <property type="protein sequence ID" value="BDS07655.1"/>
    <property type="molecule type" value="Genomic_DNA"/>
</dbReference>
<dbReference type="PANTHER" id="PTHR30336">
    <property type="entry name" value="INNER MEMBRANE PROTEIN, PROBABLE PERMEASE"/>
    <property type="match status" value="1"/>
</dbReference>
<dbReference type="InterPro" id="IPR003848">
    <property type="entry name" value="DUF218"/>
</dbReference>
<dbReference type="PANTHER" id="PTHR30336:SF20">
    <property type="entry name" value="DUF218 DOMAIN-CONTAINING PROTEIN"/>
    <property type="match status" value="1"/>
</dbReference>
<proteinExistence type="predicted"/>
<dbReference type="KEGG" id="osu:NT6N_26950"/>
<name>A0AAT9FNX7_9BACT</name>
<organism evidence="3">
    <name type="scientific">Oceaniferula spumae</name>
    <dbReference type="NCBI Taxonomy" id="2979115"/>
    <lineage>
        <taxon>Bacteria</taxon>
        <taxon>Pseudomonadati</taxon>
        <taxon>Verrucomicrobiota</taxon>
        <taxon>Verrucomicrobiia</taxon>
        <taxon>Verrucomicrobiales</taxon>
        <taxon>Verrucomicrobiaceae</taxon>
        <taxon>Oceaniferula</taxon>
    </lineage>
</organism>
<dbReference type="AlphaFoldDB" id="A0AAT9FNX7"/>
<keyword evidence="1" id="KW-0812">Transmembrane</keyword>
<dbReference type="Gene3D" id="3.40.50.620">
    <property type="entry name" value="HUPs"/>
    <property type="match status" value="1"/>
</dbReference>
<dbReference type="CDD" id="cd06259">
    <property type="entry name" value="YdcF-like"/>
    <property type="match status" value="1"/>
</dbReference>
<dbReference type="InterPro" id="IPR014729">
    <property type="entry name" value="Rossmann-like_a/b/a_fold"/>
</dbReference>